<dbReference type="PANTHER" id="PTHR34382">
    <property type="entry name" value="PTS SYSTEM N,N'-DIACETYLCHITOBIOSE-SPECIFIC EIIA COMPONENT"/>
    <property type="match status" value="1"/>
</dbReference>
<feature type="modified residue" description="Phosphohistidine; by HPr" evidence="7">
    <location>
        <position position="76"/>
    </location>
</feature>
<dbReference type="RefSeq" id="WP_015536454.1">
    <property type="nucleotide sequence ID" value="NZ_CALHAA010000027.1"/>
</dbReference>
<accession>A0A1Y4LND8</accession>
<keyword evidence="1" id="KW-0813">Transport</keyword>
<keyword evidence="3" id="KW-0808">Transferase</keyword>
<dbReference type="EMBL" id="JAQNCK010000030">
    <property type="protein sequence ID" value="MDC0828964.1"/>
    <property type="molecule type" value="Genomic_DNA"/>
</dbReference>
<evidence type="ECO:0000313" key="9">
    <source>
        <dbReference type="EMBL" id="MDC0828964.1"/>
    </source>
</evidence>
<dbReference type="GO" id="GO:0009401">
    <property type="term" value="P:phosphoenolpyruvate-dependent sugar phosphotransferase system"/>
    <property type="evidence" value="ECO:0007669"/>
    <property type="project" value="UniProtKB-KW"/>
</dbReference>
<evidence type="ECO:0000256" key="5">
    <source>
        <dbReference type="PIRSR" id="PIRSR000699-1"/>
    </source>
</evidence>
<keyword evidence="6" id="KW-0460">Magnesium</keyword>
<keyword evidence="11" id="KW-1185">Reference proteome</keyword>
<organism evidence="10 11">
    <name type="scientific">Faecalitalea cylindroides</name>
    <dbReference type="NCBI Taxonomy" id="39483"/>
    <lineage>
        <taxon>Bacteria</taxon>
        <taxon>Bacillati</taxon>
        <taxon>Bacillota</taxon>
        <taxon>Erysipelotrichia</taxon>
        <taxon>Erysipelotrichales</taxon>
        <taxon>Erysipelotrichaceae</taxon>
        <taxon>Faecalitalea</taxon>
    </lineage>
</organism>
<name>A0A1Y4LND8_9FIRM</name>
<proteinExistence type="predicted"/>
<evidence type="ECO:0000256" key="7">
    <source>
        <dbReference type="PROSITE-ProRule" id="PRU00418"/>
    </source>
</evidence>
<dbReference type="AlphaFoldDB" id="A0A1Y4LND8"/>
<gene>
    <name evidence="10" type="ORF">B5F14_09085</name>
    <name evidence="8" type="ORF">POG00_09610</name>
    <name evidence="9" type="ORF">POG00_09650</name>
</gene>
<dbReference type="EMBL" id="NFKM01000021">
    <property type="protein sequence ID" value="OUP57370.1"/>
    <property type="molecule type" value="Genomic_DNA"/>
</dbReference>
<dbReference type="PANTHER" id="PTHR34382:SF7">
    <property type="entry name" value="PTS SYSTEM N,N'-DIACETYLCHITOBIOSE-SPECIFIC EIIA COMPONENT"/>
    <property type="match status" value="1"/>
</dbReference>
<keyword evidence="4" id="KW-0598">Phosphotransferase system</keyword>
<dbReference type="Gene3D" id="1.20.58.80">
    <property type="entry name" value="Phosphotransferase system, lactose/cellobiose-type IIA subunit"/>
    <property type="match status" value="1"/>
</dbReference>
<dbReference type="SUPFAM" id="SSF46973">
    <property type="entry name" value="Enzyme IIa from lactose specific PTS, IIa-lac"/>
    <property type="match status" value="1"/>
</dbReference>
<dbReference type="InterPro" id="IPR036542">
    <property type="entry name" value="PTS_IIA_lac/cel_sf"/>
</dbReference>
<evidence type="ECO:0000256" key="3">
    <source>
        <dbReference type="ARBA" id="ARBA00022679"/>
    </source>
</evidence>
<evidence type="ECO:0000256" key="4">
    <source>
        <dbReference type="ARBA" id="ARBA00022683"/>
    </source>
</evidence>
<dbReference type="Pfam" id="PF02255">
    <property type="entry name" value="PTS_IIA"/>
    <property type="match status" value="1"/>
</dbReference>
<dbReference type="EMBL" id="JAQNCK010000030">
    <property type="protein sequence ID" value="MDC0828956.1"/>
    <property type="molecule type" value="Genomic_DNA"/>
</dbReference>
<dbReference type="InterPro" id="IPR003188">
    <property type="entry name" value="PTS_IIA_lac/cel"/>
</dbReference>
<keyword evidence="6" id="KW-0479">Metal-binding</keyword>
<evidence type="ECO:0000313" key="10">
    <source>
        <dbReference type="EMBL" id="OUP57370.1"/>
    </source>
</evidence>
<evidence type="ECO:0000256" key="1">
    <source>
        <dbReference type="ARBA" id="ARBA00022448"/>
    </source>
</evidence>
<dbReference type="PROSITE" id="PS51095">
    <property type="entry name" value="PTS_EIIA_TYPE_3"/>
    <property type="match status" value="1"/>
</dbReference>
<keyword evidence="2" id="KW-0762">Sugar transport</keyword>
<dbReference type="Proteomes" id="UP000195447">
    <property type="component" value="Unassembled WGS sequence"/>
</dbReference>
<protein>
    <submittedName>
        <fullName evidence="10">PTS lactose/cellobiose transporter subunit IIA</fullName>
    </submittedName>
</protein>
<dbReference type="GO" id="GO:0046872">
    <property type="term" value="F:metal ion binding"/>
    <property type="evidence" value="ECO:0007669"/>
    <property type="project" value="UniProtKB-KW"/>
</dbReference>
<dbReference type="PIRSF" id="PIRSF000699">
    <property type="entry name" value="PTS_IILac_III"/>
    <property type="match status" value="1"/>
</dbReference>
<evidence type="ECO:0000313" key="11">
    <source>
        <dbReference type="Proteomes" id="UP000195447"/>
    </source>
</evidence>
<reference evidence="8" key="3">
    <citation type="submission" date="2023-01" db="EMBL/GenBank/DDBJ databases">
        <title>Human gut microbiome strain richness.</title>
        <authorList>
            <person name="Chen-Liaw A."/>
        </authorList>
    </citation>
    <scope>NUCLEOTIDE SEQUENCE</scope>
    <source>
        <strain evidence="8">D55st1_G4_D55t1_190419</strain>
    </source>
</reference>
<evidence type="ECO:0000313" key="8">
    <source>
        <dbReference type="EMBL" id="MDC0828956.1"/>
    </source>
</evidence>
<dbReference type="GO" id="GO:0016740">
    <property type="term" value="F:transferase activity"/>
    <property type="evidence" value="ECO:0007669"/>
    <property type="project" value="UniProtKB-KW"/>
</dbReference>
<feature type="active site" description="Tele-phosphohistidine intermediate" evidence="5">
    <location>
        <position position="76"/>
    </location>
</feature>
<dbReference type="Proteomes" id="UP001220658">
    <property type="component" value="Unassembled WGS sequence"/>
</dbReference>
<feature type="binding site" evidence="6">
    <location>
        <position position="79"/>
    </location>
    <ligand>
        <name>Mg(2+)</name>
        <dbReference type="ChEBI" id="CHEBI:18420"/>
        <note>ligand shared between all trimeric partners</note>
    </ligand>
</feature>
<reference evidence="10" key="2">
    <citation type="journal article" date="2018" name="BMC Genomics">
        <title>Whole genome sequencing and function prediction of 133 gut anaerobes isolated from chicken caecum in pure cultures.</title>
        <authorList>
            <person name="Medvecky M."/>
            <person name="Cejkova D."/>
            <person name="Polansky O."/>
            <person name="Karasova D."/>
            <person name="Kubasova T."/>
            <person name="Cizek A."/>
            <person name="Rychlik I."/>
        </authorList>
    </citation>
    <scope>NUCLEOTIDE SEQUENCE</scope>
    <source>
        <strain evidence="10">An178</strain>
    </source>
</reference>
<comment type="caution">
    <text evidence="10">The sequence shown here is derived from an EMBL/GenBank/DDBJ whole genome shotgun (WGS) entry which is preliminary data.</text>
</comment>
<sequence>MEKLETLLMQMISYSGDCKSLCIEAMNSFRDEDFNQAASLLEEAEKSLLRAQRIHAQILSTFVRNEEMKINLFVVHAEDQMMSSETILSVVKGMLKILDKKEGRDNG</sequence>
<comment type="cofactor">
    <cofactor evidence="6">
        <name>Mg(2+)</name>
        <dbReference type="ChEBI" id="CHEBI:18420"/>
    </cofactor>
    <text evidence="6">Binds 1 Mg(2+) ion per trimer.</text>
</comment>
<evidence type="ECO:0000256" key="6">
    <source>
        <dbReference type="PIRSR" id="PIRSR000699-2"/>
    </source>
</evidence>
<evidence type="ECO:0000256" key="2">
    <source>
        <dbReference type="ARBA" id="ARBA00022597"/>
    </source>
</evidence>
<reference evidence="11" key="1">
    <citation type="submission" date="2017-04" db="EMBL/GenBank/DDBJ databases">
        <title>Function of individual gut microbiota members based on whole genome sequencing of pure cultures obtained from chicken caecum.</title>
        <authorList>
            <person name="Medvecky M."/>
            <person name="Cejkova D."/>
            <person name="Polansky O."/>
            <person name="Karasova D."/>
            <person name="Kubasova T."/>
            <person name="Cizek A."/>
            <person name="Rychlik I."/>
        </authorList>
    </citation>
    <scope>NUCLEOTIDE SEQUENCE [LARGE SCALE GENOMIC DNA]</scope>
    <source>
        <strain evidence="11">An178</strain>
    </source>
</reference>